<accession>A0AAW2SSN7</accession>
<feature type="domain" description="Retrovirus-related Pol polyprotein from transposon TNT 1-94-like beta-barrel" evidence="2">
    <location>
        <begin position="157"/>
        <end position="231"/>
    </location>
</feature>
<dbReference type="InterPro" id="IPR013103">
    <property type="entry name" value="RVT_2"/>
</dbReference>
<dbReference type="InterPro" id="IPR054722">
    <property type="entry name" value="PolX-like_BBD"/>
</dbReference>
<evidence type="ECO:0000313" key="3">
    <source>
        <dbReference type="EMBL" id="KAL0395160.1"/>
    </source>
</evidence>
<proteinExistence type="predicted"/>
<evidence type="ECO:0000259" key="1">
    <source>
        <dbReference type="Pfam" id="PF07727"/>
    </source>
</evidence>
<feature type="domain" description="Reverse transcriptase Ty1/copia-type" evidence="1">
    <location>
        <begin position="256"/>
        <end position="362"/>
    </location>
</feature>
<reference evidence="3" key="2">
    <citation type="journal article" date="2024" name="Plant">
        <title>Genomic evolution and insights into agronomic trait innovations of Sesamum species.</title>
        <authorList>
            <person name="Miao H."/>
            <person name="Wang L."/>
            <person name="Qu L."/>
            <person name="Liu H."/>
            <person name="Sun Y."/>
            <person name="Le M."/>
            <person name="Wang Q."/>
            <person name="Wei S."/>
            <person name="Zheng Y."/>
            <person name="Lin W."/>
            <person name="Duan Y."/>
            <person name="Cao H."/>
            <person name="Xiong S."/>
            <person name="Wang X."/>
            <person name="Wei L."/>
            <person name="Li C."/>
            <person name="Ma Q."/>
            <person name="Ju M."/>
            <person name="Zhao R."/>
            <person name="Li G."/>
            <person name="Mu C."/>
            <person name="Tian Q."/>
            <person name="Mei H."/>
            <person name="Zhang T."/>
            <person name="Gao T."/>
            <person name="Zhang H."/>
        </authorList>
    </citation>
    <scope>NUCLEOTIDE SEQUENCE</scope>
    <source>
        <strain evidence="3">KEN1</strain>
    </source>
</reference>
<dbReference type="Pfam" id="PF22936">
    <property type="entry name" value="Pol_BBD"/>
    <property type="match status" value="1"/>
</dbReference>
<protein>
    <submittedName>
        <fullName evidence="3">Retrovirus-related Pol polyprotein from transposon TNT 1-94</fullName>
    </submittedName>
</protein>
<name>A0AAW2SSN7_9LAMI</name>
<comment type="caution">
    <text evidence="3">The sequence shown here is derived from an EMBL/GenBank/DDBJ whole genome shotgun (WGS) entry which is preliminary data.</text>
</comment>
<dbReference type="AlphaFoldDB" id="A0AAW2SSN7"/>
<organism evidence="3">
    <name type="scientific">Sesamum latifolium</name>
    <dbReference type="NCBI Taxonomy" id="2727402"/>
    <lineage>
        <taxon>Eukaryota</taxon>
        <taxon>Viridiplantae</taxon>
        <taxon>Streptophyta</taxon>
        <taxon>Embryophyta</taxon>
        <taxon>Tracheophyta</taxon>
        <taxon>Spermatophyta</taxon>
        <taxon>Magnoliopsida</taxon>
        <taxon>eudicotyledons</taxon>
        <taxon>Gunneridae</taxon>
        <taxon>Pentapetalae</taxon>
        <taxon>asterids</taxon>
        <taxon>lamiids</taxon>
        <taxon>Lamiales</taxon>
        <taxon>Pedaliaceae</taxon>
        <taxon>Sesamum</taxon>
    </lineage>
</organism>
<sequence>MEMASSSTKIPEAKTMVTGSGSDNAAVRIQTVEILVLKPLPNVNKAYSMAMRVERQRQVNLQFSEFGDNSAIHVRTYDQRKQSNNGRTYIIAETEQKPVDKVDVTRNNLVSDLLEDLRVVQTKIPHDPLTINFAQVNEMTGMTVHNFDLAGCDSSSWIVDTGATCHMRGDKRLFHSFTSLKFPQLISLPGNSTTLTTHYGDVQFTPKLTLTNVFYVLSFRNNLLFVCHLHASHDLVSSHNAFSAALSTELHALEQNETSDVVDLPKGKKAIDNKWVYKVKLNPDGSVERYKARLIAKGYNQIERIDYFDRFSSMAKSVTVRTLLAVASASDWVIYQVDINNAFFHGFLDEDIYMLAPDGYSVLARGVHQNCMIAPTDWPTQTAPQLAG</sequence>
<evidence type="ECO:0000259" key="2">
    <source>
        <dbReference type="Pfam" id="PF22936"/>
    </source>
</evidence>
<dbReference type="EMBL" id="JACGWN010000016">
    <property type="protein sequence ID" value="KAL0395160.1"/>
    <property type="molecule type" value="Genomic_DNA"/>
</dbReference>
<reference evidence="3" key="1">
    <citation type="submission" date="2020-06" db="EMBL/GenBank/DDBJ databases">
        <authorList>
            <person name="Li T."/>
            <person name="Hu X."/>
            <person name="Zhang T."/>
            <person name="Song X."/>
            <person name="Zhang H."/>
            <person name="Dai N."/>
            <person name="Sheng W."/>
            <person name="Hou X."/>
            <person name="Wei L."/>
        </authorList>
    </citation>
    <scope>NUCLEOTIDE SEQUENCE</scope>
    <source>
        <strain evidence="3">KEN1</strain>
        <tissue evidence="3">Leaf</tissue>
    </source>
</reference>
<dbReference type="Pfam" id="PF07727">
    <property type="entry name" value="RVT_2"/>
    <property type="match status" value="1"/>
</dbReference>
<gene>
    <name evidence="3" type="ORF">Slati_4482200</name>
</gene>